<name>A0AAW0YDK2_CHEQU</name>
<sequence>MTTMIEKKLKVWYTNADGITNKHEEWNERISEKSPDIIAVTETKLDETITDTIFPTGYQILRKDRRSRGGGGVALLINHRWGFEEMEGMDMIGERDYIVGTIQSGEHKVVIGVMYNPPQNCRRPREEYEENNRVMVDTLAEVARRAHSSRAKLLVMGDFNHREIDWENLEPHGDPETWRAKMMDVVLKNLMHQHVRDTTREREGRMSQQDWILCSP</sequence>
<evidence type="ECO:0000259" key="1">
    <source>
        <dbReference type="Pfam" id="PF03372"/>
    </source>
</evidence>
<proteinExistence type="predicted"/>
<gene>
    <name evidence="2" type="ORF">OTU49_016085</name>
</gene>
<dbReference type="GO" id="GO:0003824">
    <property type="term" value="F:catalytic activity"/>
    <property type="evidence" value="ECO:0007669"/>
    <property type="project" value="InterPro"/>
</dbReference>
<feature type="domain" description="Endonuclease/exonuclease/phosphatase" evidence="1">
    <location>
        <begin position="28"/>
        <end position="171"/>
    </location>
</feature>
<dbReference type="PANTHER" id="PTHR33395">
    <property type="entry name" value="TRANSCRIPTASE, PUTATIVE-RELATED-RELATED"/>
    <property type="match status" value="1"/>
</dbReference>
<reference evidence="2 3" key="1">
    <citation type="journal article" date="2024" name="BMC Genomics">
        <title>Genome assembly of redclaw crayfish (Cherax quadricarinatus) provides insights into its immune adaptation and hypoxia tolerance.</title>
        <authorList>
            <person name="Liu Z."/>
            <person name="Zheng J."/>
            <person name="Li H."/>
            <person name="Fang K."/>
            <person name="Wang S."/>
            <person name="He J."/>
            <person name="Zhou D."/>
            <person name="Weng S."/>
            <person name="Chi M."/>
            <person name="Gu Z."/>
            <person name="He J."/>
            <person name="Li F."/>
            <person name="Wang M."/>
        </authorList>
    </citation>
    <scope>NUCLEOTIDE SEQUENCE [LARGE SCALE GENOMIC DNA]</scope>
    <source>
        <strain evidence="2">ZL_2023a</strain>
    </source>
</reference>
<keyword evidence="3" id="KW-1185">Reference proteome</keyword>
<accession>A0AAW0YDK2</accession>
<dbReference type="PANTHER" id="PTHR33395:SF22">
    <property type="entry name" value="REVERSE TRANSCRIPTASE DOMAIN-CONTAINING PROTEIN"/>
    <property type="match status" value="1"/>
</dbReference>
<dbReference type="InterPro" id="IPR036691">
    <property type="entry name" value="Endo/exonu/phosph_ase_sf"/>
</dbReference>
<protein>
    <recommendedName>
        <fullName evidence="1">Endonuclease/exonuclease/phosphatase domain-containing protein</fullName>
    </recommendedName>
</protein>
<evidence type="ECO:0000313" key="2">
    <source>
        <dbReference type="EMBL" id="KAK8748334.1"/>
    </source>
</evidence>
<comment type="caution">
    <text evidence="2">The sequence shown here is derived from an EMBL/GenBank/DDBJ whole genome shotgun (WGS) entry which is preliminary data.</text>
</comment>
<evidence type="ECO:0000313" key="3">
    <source>
        <dbReference type="Proteomes" id="UP001445076"/>
    </source>
</evidence>
<dbReference type="Proteomes" id="UP001445076">
    <property type="component" value="Unassembled WGS sequence"/>
</dbReference>
<dbReference type="InterPro" id="IPR005135">
    <property type="entry name" value="Endo/exonuclease/phosphatase"/>
</dbReference>
<dbReference type="AlphaFoldDB" id="A0AAW0YDK2"/>
<organism evidence="2 3">
    <name type="scientific">Cherax quadricarinatus</name>
    <name type="common">Australian red claw crayfish</name>
    <dbReference type="NCBI Taxonomy" id="27406"/>
    <lineage>
        <taxon>Eukaryota</taxon>
        <taxon>Metazoa</taxon>
        <taxon>Ecdysozoa</taxon>
        <taxon>Arthropoda</taxon>
        <taxon>Crustacea</taxon>
        <taxon>Multicrustacea</taxon>
        <taxon>Malacostraca</taxon>
        <taxon>Eumalacostraca</taxon>
        <taxon>Eucarida</taxon>
        <taxon>Decapoda</taxon>
        <taxon>Pleocyemata</taxon>
        <taxon>Astacidea</taxon>
        <taxon>Parastacoidea</taxon>
        <taxon>Parastacidae</taxon>
        <taxon>Cherax</taxon>
    </lineage>
</organism>
<dbReference type="Pfam" id="PF03372">
    <property type="entry name" value="Exo_endo_phos"/>
    <property type="match status" value="1"/>
</dbReference>
<dbReference type="Gene3D" id="3.60.10.10">
    <property type="entry name" value="Endonuclease/exonuclease/phosphatase"/>
    <property type="match status" value="1"/>
</dbReference>
<dbReference type="EMBL" id="JARKIK010000012">
    <property type="protein sequence ID" value="KAK8748334.1"/>
    <property type="molecule type" value="Genomic_DNA"/>
</dbReference>
<dbReference type="SUPFAM" id="SSF56219">
    <property type="entry name" value="DNase I-like"/>
    <property type="match status" value="1"/>
</dbReference>